<dbReference type="EMBL" id="UYRT01024083">
    <property type="protein sequence ID" value="VDK62008.1"/>
    <property type="molecule type" value="Genomic_DNA"/>
</dbReference>
<name>A0A3P6T844_9BILA</name>
<evidence type="ECO:0000313" key="3">
    <source>
        <dbReference type="Proteomes" id="UP000271098"/>
    </source>
</evidence>
<feature type="domain" description="Rege-1 UBA-like" evidence="1">
    <location>
        <begin position="76"/>
        <end position="111"/>
    </location>
</feature>
<keyword evidence="3" id="KW-1185">Reference proteome</keyword>
<gene>
    <name evidence="2" type="ORF">GPUH_LOCUS8346</name>
</gene>
<dbReference type="OrthoDB" id="392925at2759"/>
<accession>A0A3P6T844</accession>
<dbReference type="Proteomes" id="UP000271098">
    <property type="component" value="Unassembled WGS sequence"/>
</dbReference>
<evidence type="ECO:0000259" key="1">
    <source>
        <dbReference type="Pfam" id="PF18039"/>
    </source>
</evidence>
<dbReference type="Pfam" id="PF18039">
    <property type="entry name" value="UBA_6"/>
    <property type="match status" value="1"/>
</dbReference>
<dbReference type="AlphaFoldDB" id="A0A3P6T844"/>
<proteinExistence type="predicted"/>
<dbReference type="InterPro" id="IPR040546">
    <property type="entry name" value="Rege-1_UBA-like"/>
</dbReference>
<organism evidence="2 3">
    <name type="scientific">Gongylonema pulchrum</name>
    <dbReference type="NCBI Taxonomy" id="637853"/>
    <lineage>
        <taxon>Eukaryota</taxon>
        <taxon>Metazoa</taxon>
        <taxon>Ecdysozoa</taxon>
        <taxon>Nematoda</taxon>
        <taxon>Chromadorea</taxon>
        <taxon>Rhabditida</taxon>
        <taxon>Spirurina</taxon>
        <taxon>Spiruromorpha</taxon>
        <taxon>Spiruroidea</taxon>
        <taxon>Gongylonematidae</taxon>
        <taxon>Gongylonema</taxon>
    </lineage>
</organism>
<sequence>MGFRSKTKACEMLVAAESRDSCYSSCSEESHSSLSRESSDDVAKEIEKLHVRNTDSKVSPASAAVIESTTLKYTSFATRLGYSVKQLQTVVEKLGASAVEDQILSELIKLGNGASDDEHSNEADGTPPETPVLSPFRSIVIDGSNIAMTFVSILSFFNFWQ</sequence>
<protein>
    <recommendedName>
        <fullName evidence="1">Rege-1 UBA-like domain-containing protein</fullName>
    </recommendedName>
</protein>
<evidence type="ECO:0000313" key="2">
    <source>
        <dbReference type="EMBL" id="VDK62008.1"/>
    </source>
</evidence>
<reference evidence="2 3" key="1">
    <citation type="submission" date="2018-11" db="EMBL/GenBank/DDBJ databases">
        <authorList>
            <consortium name="Pathogen Informatics"/>
        </authorList>
    </citation>
    <scope>NUCLEOTIDE SEQUENCE [LARGE SCALE GENOMIC DNA]</scope>
</reference>